<reference evidence="3" key="4">
    <citation type="journal article" date="2015" name="G3 (Bethesda)">
        <title>Genome sequences of three phytopathogenic species of the Magnaporthaceae family of fungi.</title>
        <authorList>
            <person name="Okagaki L.H."/>
            <person name="Nunes C.C."/>
            <person name="Sailsbery J."/>
            <person name="Clay B."/>
            <person name="Brown D."/>
            <person name="John T."/>
            <person name="Oh Y."/>
            <person name="Young N."/>
            <person name="Fitzgerald M."/>
            <person name="Haas B.J."/>
            <person name="Zeng Q."/>
            <person name="Young S."/>
            <person name="Adiconis X."/>
            <person name="Fan L."/>
            <person name="Levin J.Z."/>
            <person name="Mitchell T.K."/>
            <person name="Okubara P.A."/>
            <person name="Farman M.L."/>
            <person name="Kohn L.M."/>
            <person name="Birren B."/>
            <person name="Ma L.-J."/>
            <person name="Dean R.A."/>
        </authorList>
    </citation>
    <scope>NUCLEOTIDE SEQUENCE</scope>
    <source>
        <strain evidence="3">ATCC 64411 / 73-15</strain>
    </source>
</reference>
<protein>
    <submittedName>
        <fullName evidence="2 3">Uncharacterized protein</fullName>
    </submittedName>
</protein>
<reference evidence="2" key="2">
    <citation type="submission" date="2010-05" db="EMBL/GenBank/DDBJ databases">
        <title>The Genome Sequence of Magnaporthe poae strain ATCC 64411.</title>
        <authorList>
            <consortium name="The Broad Institute Genome Sequencing Platform"/>
            <consortium name="Broad Institute Genome Sequencing Center for Infectious Disease"/>
            <person name="Ma L.-J."/>
            <person name="Dead R."/>
            <person name="Young S."/>
            <person name="Zeng Q."/>
            <person name="Koehrsen M."/>
            <person name="Alvarado L."/>
            <person name="Berlin A."/>
            <person name="Chapman S.B."/>
            <person name="Chen Z."/>
            <person name="Freedman E."/>
            <person name="Gellesch M."/>
            <person name="Goldberg J."/>
            <person name="Griggs A."/>
            <person name="Gujja S."/>
            <person name="Heilman E.R."/>
            <person name="Heiman D."/>
            <person name="Hepburn T."/>
            <person name="Howarth C."/>
            <person name="Jen D."/>
            <person name="Larson L."/>
            <person name="Mehta T."/>
            <person name="Neiman D."/>
            <person name="Pearson M."/>
            <person name="Roberts A."/>
            <person name="Saif S."/>
            <person name="Shea T."/>
            <person name="Shenoy N."/>
            <person name="Sisk P."/>
            <person name="Stolte C."/>
            <person name="Sykes S."/>
            <person name="Walk T."/>
            <person name="White J."/>
            <person name="Yandava C."/>
            <person name="Haas B."/>
            <person name="Nusbaum C."/>
            <person name="Birren B."/>
        </authorList>
    </citation>
    <scope>NUCLEOTIDE SEQUENCE</scope>
    <source>
        <strain evidence="2">ATCC 64411</strain>
    </source>
</reference>
<dbReference type="VEuPathDB" id="FungiDB:MAPG_09704"/>
<dbReference type="AlphaFoldDB" id="A0A0C4CSJ5"/>
<dbReference type="EnsemblFungi" id="MAPG_09704T0">
    <property type="protein sequence ID" value="MAPG_09704T0"/>
    <property type="gene ID" value="MAPG_09704"/>
</dbReference>
<keyword evidence="1" id="KW-0812">Transmembrane</keyword>
<keyword evidence="4" id="KW-1185">Reference proteome</keyword>
<evidence type="ECO:0000256" key="1">
    <source>
        <dbReference type="SAM" id="Phobius"/>
    </source>
</evidence>
<feature type="transmembrane region" description="Helical" evidence="1">
    <location>
        <begin position="182"/>
        <end position="209"/>
    </location>
</feature>
<accession>A0A0C4CSJ5</accession>
<dbReference type="EMBL" id="ADBL01002483">
    <property type="status" value="NOT_ANNOTATED_CDS"/>
    <property type="molecule type" value="Genomic_DNA"/>
</dbReference>
<organism evidence="3 4">
    <name type="scientific">Magnaporthiopsis poae (strain ATCC 64411 / 73-15)</name>
    <name type="common">Kentucky bluegrass fungus</name>
    <name type="synonym">Magnaporthe poae</name>
    <dbReference type="NCBI Taxonomy" id="644358"/>
    <lineage>
        <taxon>Eukaryota</taxon>
        <taxon>Fungi</taxon>
        <taxon>Dikarya</taxon>
        <taxon>Ascomycota</taxon>
        <taxon>Pezizomycotina</taxon>
        <taxon>Sordariomycetes</taxon>
        <taxon>Sordariomycetidae</taxon>
        <taxon>Magnaporthales</taxon>
        <taxon>Magnaporthaceae</taxon>
        <taxon>Magnaporthiopsis</taxon>
    </lineage>
</organism>
<evidence type="ECO:0000313" key="4">
    <source>
        <dbReference type="Proteomes" id="UP000011715"/>
    </source>
</evidence>
<dbReference type="EMBL" id="GL876976">
    <property type="protein sequence ID" value="KLU91181.1"/>
    <property type="molecule type" value="Genomic_DNA"/>
</dbReference>
<sequence length="217" mass="24525">MRPSQSRQTSRDAFLVRFCCCIYLSAVPPAHLPLVRGSTVNMQAVGRGAKKKVSASFDGRPRRRARQNHFVLSTTTTNLLCFRRKGYRMQYDVLSIRKIIPWRDEGWGQGGERRAAHSPMQPCGWVRAMRPQMPASSTSQAGQQQLFPTTHTVERVARGWTRRQATKPTTQHAEKSLHARRILINCLLQANMGFFFLSASLGVSLALLAHSHFSQLH</sequence>
<keyword evidence="1" id="KW-1133">Transmembrane helix</keyword>
<evidence type="ECO:0000313" key="2">
    <source>
        <dbReference type="EMBL" id="KLU91181.1"/>
    </source>
</evidence>
<reference evidence="2" key="3">
    <citation type="submission" date="2011-03" db="EMBL/GenBank/DDBJ databases">
        <title>Annotation of Magnaporthe poae ATCC 64411.</title>
        <authorList>
            <person name="Ma L.-J."/>
            <person name="Dead R."/>
            <person name="Young S.K."/>
            <person name="Zeng Q."/>
            <person name="Gargeya S."/>
            <person name="Fitzgerald M."/>
            <person name="Haas B."/>
            <person name="Abouelleil A."/>
            <person name="Alvarado L."/>
            <person name="Arachchi H.M."/>
            <person name="Berlin A."/>
            <person name="Brown A."/>
            <person name="Chapman S.B."/>
            <person name="Chen Z."/>
            <person name="Dunbar C."/>
            <person name="Freedman E."/>
            <person name="Gearin G."/>
            <person name="Gellesch M."/>
            <person name="Goldberg J."/>
            <person name="Griggs A."/>
            <person name="Gujja S."/>
            <person name="Heiman D."/>
            <person name="Howarth C."/>
            <person name="Larson L."/>
            <person name="Lui A."/>
            <person name="MacDonald P.J.P."/>
            <person name="Mehta T."/>
            <person name="Montmayeur A."/>
            <person name="Murphy C."/>
            <person name="Neiman D."/>
            <person name="Pearson M."/>
            <person name="Priest M."/>
            <person name="Roberts A."/>
            <person name="Saif S."/>
            <person name="Shea T."/>
            <person name="Shenoy N."/>
            <person name="Sisk P."/>
            <person name="Stolte C."/>
            <person name="Sykes S."/>
            <person name="Yandava C."/>
            <person name="Wortman J."/>
            <person name="Nusbaum C."/>
            <person name="Birren B."/>
        </authorList>
    </citation>
    <scope>NUCLEOTIDE SEQUENCE</scope>
    <source>
        <strain evidence="2">ATCC 64411</strain>
    </source>
</reference>
<dbReference type="Proteomes" id="UP000011715">
    <property type="component" value="Unassembled WGS sequence"/>
</dbReference>
<evidence type="ECO:0000313" key="3">
    <source>
        <dbReference type="EnsemblFungi" id="MAPG_09704T1"/>
    </source>
</evidence>
<gene>
    <name evidence="2" type="ORF">MAPG_09704</name>
</gene>
<name>A0A0C4CSJ5_MAGP6</name>
<dbReference type="EMBL" id="GL876976">
    <property type="protein sequence ID" value="KLU91182.1"/>
    <property type="molecule type" value="Genomic_DNA"/>
</dbReference>
<proteinExistence type="predicted"/>
<dbReference type="EnsemblFungi" id="MAPG_09704T1">
    <property type="protein sequence ID" value="MAPG_09704T1"/>
    <property type="gene ID" value="MAPG_09704"/>
</dbReference>
<reference evidence="4" key="1">
    <citation type="submission" date="2010-05" db="EMBL/GenBank/DDBJ databases">
        <title>The genome sequence of Magnaporthe poae strain ATCC 64411.</title>
        <authorList>
            <person name="Ma L.-J."/>
            <person name="Dead R."/>
            <person name="Young S."/>
            <person name="Zeng Q."/>
            <person name="Koehrsen M."/>
            <person name="Alvarado L."/>
            <person name="Berlin A."/>
            <person name="Chapman S.B."/>
            <person name="Chen Z."/>
            <person name="Freedman E."/>
            <person name="Gellesch M."/>
            <person name="Goldberg J."/>
            <person name="Griggs A."/>
            <person name="Gujja S."/>
            <person name="Heilman E.R."/>
            <person name="Heiman D."/>
            <person name="Hepburn T."/>
            <person name="Howarth C."/>
            <person name="Jen D."/>
            <person name="Larson L."/>
            <person name="Mehta T."/>
            <person name="Neiman D."/>
            <person name="Pearson M."/>
            <person name="Roberts A."/>
            <person name="Saif S."/>
            <person name="Shea T."/>
            <person name="Shenoy N."/>
            <person name="Sisk P."/>
            <person name="Stolte C."/>
            <person name="Sykes S."/>
            <person name="Walk T."/>
            <person name="White J."/>
            <person name="Yandava C."/>
            <person name="Haas B."/>
            <person name="Nusbaum C."/>
            <person name="Birren B."/>
        </authorList>
    </citation>
    <scope>NUCLEOTIDE SEQUENCE [LARGE SCALE GENOMIC DNA]</scope>
    <source>
        <strain evidence="4">ATCC 64411 / 73-15</strain>
    </source>
</reference>
<keyword evidence="1" id="KW-0472">Membrane</keyword>
<reference evidence="3" key="5">
    <citation type="submission" date="2015-06" db="UniProtKB">
        <authorList>
            <consortium name="EnsemblFungi"/>
        </authorList>
    </citation>
    <scope>IDENTIFICATION</scope>
    <source>
        <strain evidence="3">ATCC 64411</strain>
    </source>
</reference>